<evidence type="ECO:0000256" key="1">
    <source>
        <dbReference type="SAM" id="MobiDB-lite"/>
    </source>
</evidence>
<evidence type="ECO:0000313" key="3">
    <source>
        <dbReference type="Proteomes" id="UP001054902"/>
    </source>
</evidence>
<dbReference type="InterPro" id="IPR001611">
    <property type="entry name" value="Leu-rich_rpt"/>
</dbReference>
<dbReference type="SUPFAM" id="SSF52047">
    <property type="entry name" value="RNI-like"/>
    <property type="match status" value="1"/>
</dbReference>
<dbReference type="SMART" id="SM00368">
    <property type="entry name" value="LRR_RI"/>
    <property type="match status" value="4"/>
</dbReference>
<organism evidence="2 3">
    <name type="scientific">Chaetoceros tenuissimus</name>
    <dbReference type="NCBI Taxonomy" id="426638"/>
    <lineage>
        <taxon>Eukaryota</taxon>
        <taxon>Sar</taxon>
        <taxon>Stramenopiles</taxon>
        <taxon>Ochrophyta</taxon>
        <taxon>Bacillariophyta</taxon>
        <taxon>Coscinodiscophyceae</taxon>
        <taxon>Chaetocerotophycidae</taxon>
        <taxon>Chaetocerotales</taxon>
        <taxon>Chaetocerotaceae</taxon>
        <taxon>Chaetoceros</taxon>
    </lineage>
</organism>
<dbReference type="AlphaFoldDB" id="A0AAD3CNF0"/>
<keyword evidence="3" id="KW-1185">Reference proteome</keyword>
<dbReference type="PANTHER" id="PTHR24114">
    <property type="entry name" value="LEUCINE RICH REPEAT FAMILY PROTEIN"/>
    <property type="match status" value="1"/>
</dbReference>
<dbReference type="InterPro" id="IPR032675">
    <property type="entry name" value="LRR_dom_sf"/>
</dbReference>
<protein>
    <submittedName>
        <fullName evidence="2">Uncharacterized protein</fullName>
    </submittedName>
</protein>
<evidence type="ECO:0000313" key="2">
    <source>
        <dbReference type="EMBL" id="GFH49087.1"/>
    </source>
</evidence>
<dbReference type="InterPro" id="IPR052394">
    <property type="entry name" value="LRR-containing"/>
</dbReference>
<proteinExistence type="predicted"/>
<reference evidence="2 3" key="1">
    <citation type="journal article" date="2021" name="Sci. Rep.">
        <title>The genome of the diatom Chaetoceros tenuissimus carries an ancient integrated fragment of an extant virus.</title>
        <authorList>
            <person name="Hongo Y."/>
            <person name="Kimura K."/>
            <person name="Takaki Y."/>
            <person name="Yoshida Y."/>
            <person name="Baba S."/>
            <person name="Kobayashi G."/>
            <person name="Nagasaki K."/>
            <person name="Hano T."/>
            <person name="Tomaru Y."/>
        </authorList>
    </citation>
    <scope>NUCLEOTIDE SEQUENCE [LARGE SCALE GENOMIC DNA]</scope>
    <source>
        <strain evidence="2 3">NIES-3715</strain>
    </source>
</reference>
<gene>
    <name evidence="2" type="ORF">CTEN210_05563</name>
</gene>
<sequence length="408" mass="47864">MNGALDFEFNFENVEIAAFQDLLPIDLNENNEESESDDDEAPSYPIMKAIDLNAKDLAMELERRKMNPKGFFDEDCRLLQVELDREHELYMIKKQKEANEARKVKALQRLENQRRRWTEITLREEKSRLKSNKRLQEWFYLIQKGLSPLKCKVPVDEISGRTLGRLLFDDKRVVCLNVSSCCLGDKSGVFIARALRKNRTIRNLDLGQNNLGFETCKVLAESLKENETLEYLSLESNPLYKIEKLLAEIVTTNKSLKHFSLFKCSLTVEGGKLIAKAMAENSSLLCLEYGSNSFSPLDCSTIDSYLKINRENHIQQLKMQEELEIKMELERLQKMKETEELEQAKLDTEWLTKQKDERAEERRIEMEKVLETERLQQIEEEKRILEQRIKEEEKAKKKKNKKKKKKGK</sequence>
<dbReference type="Proteomes" id="UP001054902">
    <property type="component" value="Unassembled WGS sequence"/>
</dbReference>
<dbReference type="Pfam" id="PF13516">
    <property type="entry name" value="LRR_6"/>
    <property type="match status" value="2"/>
</dbReference>
<feature type="compositionally biased region" description="Basic residues" evidence="1">
    <location>
        <begin position="396"/>
        <end position="408"/>
    </location>
</feature>
<dbReference type="EMBL" id="BLLK01000032">
    <property type="protein sequence ID" value="GFH49087.1"/>
    <property type="molecule type" value="Genomic_DNA"/>
</dbReference>
<name>A0AAD3CNF0_9STRA</name>
<dbReference type="Gene3D" id="3.80.10.10">
    <property type="entry name" value="Ribonuclease Inhibitor"/>
    <property type="match status" value="2"/>
</dbReference>
<comment type="caution">
    <text evidence="2">The sequence shown here is derived from an EMBL/GenBank/DDBJ whole genome shotgun (WGS) entry which is preliminary data.</text>
</comment>
<dbReference type="PANTHER" id="PTHR24114:SF2">
    <property type="entry name" value="F-BOX DOMAIN-CONTAINING PROTEIN-RELATED"/>
    <property type="match status" value="1"/>
</dbReference>
<accession>A0AAD3CNF0</accession>
<feature type="region of interest" description="Disordered" evidence="1">
    <location>
        <begin position="389"/>
        <end position="408"/>
    </location>
</feature>